<comment type="caution">
    <text evidence="1">The sequence shown here is derived from an EMBL/GenBank/DDBJ whole genome shotgun (WGS) entry which is preliminary data.</text>
</comment>
<evidence type="ECO:0000313" key="1">
    <source>
        <dbReference type="EMBL" id="KAA8500646.1"/>
    </source>
</evidence>
<dbReference type="OrthoDB" id="9797564at2"/>
<dbReference type="Pfam" id="PF14198">
    <property type="entry name" value="TnpV"/>
    <property type="match status" value="1"/>
</dbReference>
<proteinExistence type="predicted"/>
<sequence length="115" mass="13230">MSNLSYRTAGDYLIPELTIEKPPTVLLGKYGMMRRTYLKQHRGGTYQSLLLSGQLNEHLQEIEQTAQERIELLMSQLLENEPAPEKKKDPIGWAAHMNMLHQMAEETVLSELIYS</sequence>
<dbReference type="AlphaFoldDB" id="A0A5M9HYQ6"/>
<gene>
    <name evidence="1" type="ORF">FNY66_12560</name>
</gene>
<dbReference type="InterPro" id="IPR026989">
    <property type="entry name" value="TnpV"/>
</dbReference>
<dbReference type="EMBL" id="VMSO01000020">
    <property type="protein sequence ID" value="KAA8500646.1"/>
    <property type="molecule type" value="Genomic_DNA"/>
</dbReference>
<keyword evidence="2" id="KW-1185">Reference proteome</keyword>
<dbReference type="RefSeq" id="WP_150311369.1">
    <property type="nucleotide sequence ID" value="NZ_VMSO01000020.1"/>
</dbReference>
<organism evidence="1 2">
    <name type="scientific">Mediterraneibacter catenae</name>
    <dbReference type="NCBI Taxonomy" id="2594882"/>
    <lineage>
        <taxon>Bacteria</taxon>
        <taxon>Bacillati</taxon>
        <taxon>Bacillota</taxon>
        <taxon>Clostridia</taxon>
        <taxon>Lachnospirales</taxon>
        <taxon>Lachnospiraceae</taxon>
        <taxon>Mediterraneibacter</taxon>
    </lineage>
</organism>
<dbReference type="Proteomes" id="UP000322025">
    <property type="component" value="Unassembled WGS sequence"/>
</dbReference>
<evidence type="ECO:0000313" key="2">
    <source>
        <dbReference type="Proteomes" id="UP000322025"/>
    </source>
</evidence>
<protein>
    <submittedName>
        <fullName evidence="1">TnpV protein</fullName>
    </submittedName>
</protein>
<reference evidence="1" key="1">
    <citation type="submission" date="2019-07" db="EMBL/GenBank/DDBJ databases">
        <authorList>
            <person name="Wongkuna S."/>
            <person name="Scaria J."/>
        </authorList>
    </citation>
    <scope>NUCLEOTIDE SEQUENCE [LARGE SCALE GENOMIC DNA]</scope>
    <source>
        <strain evidence="1">SW178</strain>
    </source>
</reference>
<name>A0A5M9HYQ6_9FIRM</name>
<accession>A0A5M9HYQ6</accession>